<dbReference type="Proteomes" id="UP001138681">
    <property type="component" value="Unassembled WGS sequence"/>
</dbReference>
<dbReference type="InterPro" id="IPR039672">
    <property type="entry name" value="MFS_2"/>
</dbReference>
<dbReference type="AlphaFoldDB" id="A0A9X1JLS7"/>
<gene>
    <name evidence="2" type="ORF">KCG46_12215</name>
</gene>
<dbReference type="GO" id="GO:0005886">
    <property type="term" value="C:plasma membrane"/>
    <property type="evidence" value="ECO:0007669"/>
    <property type="project" value="TreeGrafter"/>
</dbReference>
<reference evidence="2" key="1">
    <citation type="submission" date="2021-04" db="EMBL/GenBank/DDBJ databases">
        <authorList>
            <person name="Pira H."/>
            <person name="Risdian C."/>
            <person name="Wink J."/>
        </authorList>
    </citation>
    <scope>NUCLEOTIDE SEQUENCE</scope>
    <source>
        <strain evidence="2">WH158</strain>
    </source>
</reference>
<proteinExistence type="predicted"/>
<feature type="transmembrane region" description="Helical" evidence="1">
    <location>
        <begin position="51"/>
        <end position="72"/>
    </location>
</feature>
<dbReference type="PANTHER" id="PTHR11328:SF24">
    <property type="entry name" value="MAJOR FACILITATOR SUPERFAMILY (MFS) PROFILE DOMAIN-CONTAINING PROTEIN"/>
    <property type="match status" value="1"/>
</dbReference>
<feature type="transmembrane region" description="Helical" evidence="1">
    <location>
        <begin position="304"/>
        <end position="325"/>
    </location>
</feature>
<name>A0A9X1JLS7_9SPHN</name>
<dbReference type="RefSeq" id="WP_218405722.1">
    <property type="nucleotide sequence ID" value="NZ_JAGSPC010000004.1"/>
</dbReference>
<evidence type="ECO:0000313" key="3">
    <source>
        <dbReference type="Proteomes" id="UP001138681"/>
    </source>
</evidence>
<evidence type="ECO:0000313" key="2">
    <source>
        <dbReference type="EMBL" id="MBV7260336.1"/>
    </source>
</evidence>
<dbReference type="Pfam" id="PF13347">
    <property type="entry name" value="MFS_2"/>
    <property type="match status" value="1"/>
</dbReference>
<dbReference type="PANTHER" id="PTHR11328">
    <property type="entry name" value="MAJOR FACILITATOR SUPERFAMILY DOMAIN-CONTAINING PROTEIN"/>
    <property type="match status" value="1"/>
</dbReference>
<evidence type="ECO:0000256" key="1">
    <source>
        <dbReference type="SAM" id="Phobius"/>
    </source>
</evidence>
<feature type="transmembrane region" description="Helical" evidence="1">
    <location>
        <begin position="21"/>
        <end position="39"/>
    </location>
</feature>
<organism evidence="2 3">
    <name type="scientific">Erythrobacter crassostreae</name>
    <dbReference type="NCBI Taxonomy" id="2828328"/>
    <lineage>
        <taxon>Bacteria</taxon>
        <taxon>Pseudomonadati</taxon>
        <taxon>Pseudomonadota</taxon>
        <taxon>Alphaproteobacteria</taxon>
        <taxon>Sphingomonadales</taxon>
        <taxon>Erythrobacteraceae</taxon>
        <taxon>Erythrobacter/Porphyrobacter group</taxon>
        <taxon>Erythrobacter</taxon>
    </lineage>
</organism>
<feature type="transmembrane region" description="Helical" evidence="1">
    <location>
        <begin position="107"/>
        <end position="130"/>
    </location>
</feature>
<dbReference type="CDD" id="cd17332">
    <property type="entry name" value="MFS_MelB_like"/>
    <property type="match status" value="1"/>
</dbReference>
<feature type="transmembrane region" description="Helical" evidence="1">
    <location>
        <begin position="413"/>
        <end position="433"/>
    </location>
</feature>
<feature type="transmembrane region" description="Helical" evidence="1">
    <location>
        <begin position="84"/>
        <end position="101"/>
    </location>
</feature>
<dbReference type="EMBL" id="JAGSPC010000004">
    <property type="protein sequence ID" value="MBV7260336.1"/>
    <property type="molecule type" value="Genomic_DNA"/>
</dbReference>
<keyword evidence="1" id="KW-0472">Membrane</keyword>
<feature type="transmembrane region" description="Helical" evidence="1">
    <location>
        <begin position="151"/>
        <end position="169"/>
    </location>
</feature>
<sequence>MSEAAEGGKAKRLVGYGIGDFGLNIYWNSLSFILVFWYTDVVGLDPKIAGWLFAAGLAWDAISDPFVANLAASNRSSIGVYRPFLLFGSLALGVSFSLLFWRPDLEGWPLLAALLGATILFRTCYTIVAVPYSALSARLTFNSVERGELSGVRMFFAFCALLCVMSFAFPLSREFGGDDGLSELGFFKTAVLGSGLATIALLACFFFTKEKPPLGPDEKLSAWSFQTFLVAFRQNDALRSLLFFLLLNSAAGSALNISLVFYITSNGAAFAAKEVILTSFAVATLSGTPLWTVVVRAVGKKKTWYVATSIMAIAGGLLFAMGPILVMGVPVQILAFGFANSAFAIIIWTLIPDTVEYGQNVHGRRDEGAIFGSCLFVQKSSGAITGLGIGYLLSGIGYEADLAVQTAGTTNALETFIAVAPPVLLVLAAANLFRMPISRDLHAQIVDRLSRKRSGNG</sequence>
<keyword evidence="1" id="KW-1133">Transmembrane helix</keyword>
<dbReference type="NCBIfam" id="TIGR00792">
    <property type="entry name" value="gph"/>
    <property type="match status" value="1"/>
</dbReference>
<feature type="transmembrane region" description="Helical" evidence="1">
    <location>
        <begin position="189"/>
        <end position="208"/>
    </location>
</feature>
<feature type="transmembrane region" description="Helical" evidence="1">
    <location>
        <begin position="331"/>
        <end position="351"/>
    </location>
</feature>
<dbReference type="GO" id="GO:0006814">
    <property type="term" value="P:sodium ion transport"/>
    <property type="evidence" value="ECO:0007669"/>
    <property type="project" value="InterPro"/>
</dbReference>
<dbReference type="GO" id="GO:0015293">
    <property type="term" value="F:symporter activity"/>
    <property type="evidence" value="ECO:0007669"/>
    <property type="project" value="InterPro"/>
</dbReference>
<dbReference type="InterPro" id="IPR001927">
    <property type="entry name" value="Na/Gal_symport"/>
</dbReference>
<feature type="transmembrane region" description="Helical" evidence="1">
    <location>
        <begin position="241"/>
        <end position="263"/>
    </location>
</feature>
<accession>A0A9X1JLS7</accession>
<protein>
    <submittedName>
        <fullName evidence="2">MFS transporter</fullName>
    </submittedName>
</protein>
<keyword evidence="3" id="KW-1185">Reference proteome</keyword>
<comment type="caution">
    <text evidence="2">The sequence shown here is derived from an EMBL/GenBank/DDBJ whole genome shotgun (WGS) entry which is preliminary data.</text>
</comment>
<keyword evidence="1" id="KW-0812">Transmembrane</keyword>
<dbReference type="GO" id="GO:0008643">
    <property type="term" value="P:carbohydrate transport"/>
    <property type="evidence" value="ECO:0007669"/>
    <property type="project" value="InterPro"/>
</dbReference>
<feature type="transmembrane region" description="Helical" evidence="1">
    <location>
        <begin position="275"/>
        <end position="297"/>
    </location>
</feature>
<feature type="transmembrane region" description="Helical" evidence="1">
    <location>
        <begin position="371"/>
        <end position="393"/>
    </location>
</feature>